<proteinExistence type="inferred from homology"/>
<evidence type="ECO:0000256" key="11">
    <source>
        <dbReference type="SAM" id="SignalP"/>
    </source>
</evidence>
<reference evidence="12" key="3">
    <citation type="submission" date="2025-09" db="UniProtKB">
        <authorList>
            <consortium name="Ensembl"/>
        </authorList>
    </citation>
    <scope>IDENTIFICATION</scope>
</reference>
<sequence length="473" mass="53112">FILQFLSLSFLEVLSSTLPPAAAPLIDGQPFIVAWNIPTSVCRRLDVALDMLPFQLVSTPAKVTGQDLTLFYNDRLGLYPHVMEGTKQQVHGGIPQRGNLGASLAKAQGDIRHYIPSVVSPGLAVIDWEDWRPLWDRNWGSKNIYRSLSISHALQQNPFLSPERAVPVAKWQFQVAARRYMLSTLSLGTRLRPQQRWGYYLFPNCYNYGWEEAGYTGRCPQQVMRQNDELLWLWEGSTALYPSVYLAAPLGDRHAAALFVRNRVQEAMRIAALPRRAFTLPVYVYTRPVFADQNRRFLSEGDLVSTIGESAAVGASGSVLWGASADYNDKASCEALSSYLTSILNPYVANVTAAARLCSDMLCQGNGRCLRKNYDSEGYLHLNPDSFVIFRSEEGYLVVGWPTFSDLTTLADRFTCQCYAGRSCSPQLPSQIPRSPIVIRQTSRFRGMQRRNAYRNFCPSLVSALIKGLKFNF</sequence>
<dbReference type="Proteomes" id="UP000694397">
    <property type="component" value="Chromosome 21"/>
</dbReference>
<comment type="catalytic activity">
    <reaction evidence="1 10">
        <text>Random hydrolysis of (1-&gt;4)-linkages between N-acetyl-beta-D-glucosamine and D-glucuronate residues in hyaluronate.</text>
        <dbReference type="EC" id="3.2.1.35"/>
    </reaction>
</comment>
<evidence type="ECO:0000256" key="7">
    <source>
        <dbReference type="PIRSR" id="PIRSR038193-1"/>
    </source>
</evidence>
<dbReference type="GlyCosmos" id="A0A8C9RDS5">
    <property type="glycosylation" value="1 site, No reported glycans"/>
</dbReference>
<evidence type="ECO:0000256" key="2">
    <source>
        <dbReference type="ARBA" id="ARBA00008871"/>
    </source>
</evidence>
<evidence type="ECO:0000313" key="13">
    <source>
        <dbReference type="Proteomes" id="UP000694397"/>
    </source>
</evidence>
<dbReference type="GO" id="GO:0001669">
    <property type="term" value="C:acrosomal vesicle"/>
    <property type="evidence" value="ECO:0007669"/>
    <property type="project" value="TreeGrafter"/>
</dbReference>
<organism evidence="12 13">
    <name type="scientific">Scleropages formosus</name>
    <name type="common">Asian bonytongue</name>
    <name type="synonym">Osteoglossum formosum</name>
    <dbReference type="NCBI Taxonomy" id="113540"/>
    <lineage>
        <taxon>Eukaryota</taxon>
        <taxon>Metazoa</taxon>
        <taxon>Chordata</taxon>
        <taxon>Craniata</taxon>
        <taxon>Vertebrata</taxon>
        <taxon>Euteleostomi</taxon>
        <taxon>Actinopterygii</taxon>
        <taxon>Neopterygii</taxon>
        <taxon>Teleostei</taxon>
        <taxon>Osteoglossocephala</taxon>
        <taxon>Osteoglossomorpha</taxon>
        <taxon>Osteoglossiformes</taxon>
        <taxon>Osteoglossidae</taxon>
        <taxon>Scleropages</taxon>
    </lineage>
</organism>
<keyword evidence="11" id="KW-0732">Signal</keyword>
<dbReference type="OrthoDB" id="5796153at2759"/>
<evidence type="ECO:0000256" key="6">
    <source>
        <dbReference type="PIRNR" id="PIRNR038193"/>
    </source>
</evidence>
<evidence type="ECO:0000256" key="1">
    <source>
        <dbReference type="ARBA" id="ARBA00000251"/>
    </source>
</evidence>
<dbReference type="Pfam" id="PF01630">
    <property type="entry name" value="Glyco_hydro_56"/>
    <property type="match status" value="1"/>
</dbReference>
<dbReference type="PANTHER" id="PTHR11769:SF20">
    <property type="entry name" value="HYALURONIDASE PH-20"/>
    <property type="match status" value="1"/>
</dbReference>
<feature type="disulfide bond" evidence="9">
    <location>
        <begin position="42"/>
        <end position="333"/>
    </location>
</feature>
<dbReference type="GO" id="GO:0005975">
    <property type="term" value="P:carbohydrate metabolic process"/>
    <property type="evidence" value="ECO:0007669"/>
    <property type="project" value="UniProtKB-UniRule"/>
</dbReference>
<accession>A0A8C9RDS5</accession>
<dbReference type="GO" id="GO:0004415">
    <property type="term" value="F:hyalurononglucosaminidase activity"/>
    <property type="evidence" value="ECO:0007669"/>
    <property type="project" value="UniProtKB-UniRule"/>
</dbReference>
<feature type="active site" description="Proton donor" evidence="7">
    <location>
        <position position="129"/>
    </location>
</feature>
<dbReference type="GO" id="GO:0030214">
    <property type="term" value="P:hyaluronan catabolic process"/>
    <property type="evidence" value="ECO:0007669"/>
    <property type="project" value="TreeGrafter"/>
</dbReference>
<keyword evidence="13" id="KW-1185">Reference proteome</keyword>
<evidence type="ECO:0000256" key="5">
    <source>
        <dbReference type="ARBA" id="ARBA00023295"/>
    </source>
</evidence>
<reference evidence="12 13" key="1">
    <citation type="submission" date="2019-04" db="EMBL/GenBank/DDBJ databases">
        <authorList>
            <consortium name="Wellcome Sanger Institute Data Sharing"/>
        </authorList>
    </citation>
    <scope>NUCLEOTIDE SEQUENCE [LARGE SCALE GENOMIC DNA]</scope>
</reference>
<dbReference type="GeneTree" id="ENSGT01020000230364"/>
<dbReference type="AlphaFoldDB" id="A0A8C9RDS5"/>
<dbReference type="InterPro" id="IPR017853">
    <property type="entry name" value="GH"/>
</dbReference>
<gene>
    <name evidence="12" type="primary">SPAM1</name>
    <name evidence="12" type="synonym">LOC108918700</name>
</gene>
<dbReference type="SUPFAM" id="SSF51445">
    <property type="entry name" value="(Trans)glycosidases"/>
    <property type="match status" value="1"/>
</dbReference>
<evidence type="ECO:0000256" key="8">
    <source>
        <dbReference type="PIRSR" id="PIRSR038193-2"/>
    </source>
</evidence>
<dbReference type="PANTHER" id="PTHR11769">
    <property type="entry name" value="HYALURONIDASE"/>
    <property type="match status" value="1"/>
</dbReference>
<name>A0A8C9RDS5_SCLFO</name>
<evidence type="ECO:0000256" key="10">
    <source>
        <dbReference type="RuleBase" id="RU610713"/>
    </source>
</evidence>
<dbReference type="FunFam" id="3.20.20.70:FF:000065">
    <property type="entry name" value="Hyaluronidase"/>
    <property type="match status" value="1"/>
</dbReference>
<dbReference type="InterPro" id="IPR013785">
    <property type="entry name" value="Aldolase_TIM"/>
</dbReference>
<dbReference type="PRINTS" id="PR00846">
    <property type="entry name" value="GLHYDRLASE56"/>
</dbReference>
<dbReference type="Ensembl" id="ENSSFOT00015010216.2">
    <property type="protein sequence ID" value="ENSSFOP00015010078.2"/>
    <property type="gene ID" value="ENSSFOG00015006431.2"/>
</dbReference>
<reference evidence="12" key="2">
    <citation type="submission" date="2025-08" db="UniProtKB">
        <authorList>
            <consortium name="Ensembl"/>
        </authorList>
    </citation>
    <scope>IDENTIFICATION</scope>
</reference>
<evidence type="ECO:0000313" key="12">
    <source>
        <dbReference type="Ensembl" id="ENSSFOP00015010078.2"/>
    </source>
</evidence>
<evidence type="ECO:0000256" key="4">
    <source>
        <dbReference type="ARBA" id="ARBA00023157"/>
    </source>
</evidence>
<feature type="disulfide bond" evidence="9">
    <location>
        <begin position="205"/>
        <end position="219"/>
    </location>
</feature>
<keyword evidence="3 10" id="KW-0378">Hydrolase</keyword>
<dbReference type="InterPro" id="IPR018155">
    <property type="entry name" value="Hyaluronidase"/>
</dbReference>
<dbReference type="PIRSF" id="PIRSF038193">
    <property type="entry name" value="Hyaluronidase"/>
    <property type="match status" value="1"/>
</dbReference>
<feature type="chain" id="PRO_5034635136" description="Hyaluronidase" evidence="11">
    <location>
        <begin position="18"/>
        <end position="473"/>
    </location>
</feature>
<protein>
    <recommendedName>
        <fullName evidence="10">Hyaluronidase</fullName>
        <ecNumber evidence="10">3.2.1.35</ecNumber>
    </recommendedName>
</protein>
<feature type="glycosylation site" description="N-linked (GlcNAc...) asparagine" evidence="8">
    <location>
        <position position="350"/>
    </location>
</feature>
<dbReference type="EC" id="3.2.1.35" evidence="10"/>
<keyword evidence="5 10" id="KW-0326">Glycosidase</keyword>
<feature type="signal peptide" evidence="11">
    <location>
        <begin position="1"/>
        <end position="17"/>
    </location>
</feature>
<dbReference type="Gene3D" id="3.20.20.70">
    <property type="entry name" value="Aldolase class I"/>
    <property type="match status" value="1"/>
</dbReference>
<keyword evidence="4 9" id="KW-1015">Disulfide bond</keyword>
<feature type="disulfide bond" evidence="9">
    <location>
        <begin position="363"/>
        <end position="416"/>
    </location>
</feature>
<comment type="similarity">
    <text evidence="2 6 10">Belongs to the glycosyl hydrolase 56 family.</text>
</comment>
<evidence type="ECO:0000256" key="3">
    <source>
        <dbReference type="ARBA" id="ARBA00022801"/>
    </source>
</evidence>
<feature type="disulfide bond" evidence="9">
    <location>
        <begin position="358"/>
        <end position="369"/>
    </location>
</feature>
<evidence type="ECO:0000256" key="9">
    <source>
        <dbReference type="PIRSR" id="PIRSR038193-3"/>
    </source>
</evidence>
<feature type="disulfide bond" evidence="9">
    <location>
        <begin position="418"/>
        <end position="424"/>
    </location>
</feature>